<name>A0A9D4BWD2_DREPO</name>
<evidence type="ECO:0000313" key="3">
    <source>
        <dbReference type="Proteomes" id="UP000828390"/>
    </source>
</evidence>
<dbReference type="Proteomes" id="UP000828390">
    <property type="component" value="Unassembled WGS sequence"/>
</dbReference>
<organism evidence="2 3">
    <name type="scientific">Dreissena polymorpha</name>
    <name type="common">Zebra mussel</name>
    <name type="synonym">Mytilus polymorpha</name>
    <dbReference type="NCBI Taxonomy" id="45954"/>
    <lineage>
        <taxon>Eukaryota</taxon>
        <taxon>Metazoa</taxon>
        <taxon>Spiralia</taxon>
        <taxon>Lophotrochozoa</taxon>
        <taxon>Mollusca</taxon>
        <taxon>Bivalvia</taxon>
        <taxon>Autobranchia</taxon>
        <taxon>Heteroconchia</taxon>
        <taxon>Euheterodonta</taxon>
        <taxon>Imparidentia</taxon>
        <taxon>Neoheterodontei</taxon>
        <taxon>Myida</taxon>
        <taxon>Dreissenoidea</taxon>
        <taxon>Dreissenidae</taxon>
        <taxon>Dreissena</taxon>
    </lineage>
</organism>
<dbReference type="OrthoDB" id="6064299at2759"/>
<comment type="caution">
    <text evidence="2">The sequence shown here is derived from an EMBL/GenBank/DDBJ whole genome shotgun (WGS) entry which is preliminary data.</text>
</comment>
<keyword evidence="3" id="KW-1185">Reference proteome</keyword>
<accession>A0A9D4BWD2</accession>
<evidence type="ECO:0000313" key="2">
    <source>
        <dbReference type="EMBL" id="KAH3711872.1"/>
    </source>
</evidence>
<dbReference type="AlphaFoldDB" id="A0A9D4BWD2"/>
<sequence>MLTSKELPESPNRKSAFHPVSPVVKSPSERLGPDRKRDSGYGSDFSPAAGTPIQRKFTFDERDVTASLTSGFGAMNVASDDEKLEYDEVFVESRNFGVIDECDESDDTDKEVEELLSDTPDCRVFSNPIAASRPVAPAPSRDSDGECSDSGIENSVDFNIASPFYHTQWSRLDRKSCGRPFRPILSRSVGTQTPSPVCHIVEEAFRVPELVEMTRNGNRGQSGLRQRFQSECFSPLPDVVPTSRDRARSLPDVESLRVHQTQEKTVGSELRRISDDFHMARCRRRNQGYWASLRRYVSSSPIFRHIRPDDS</sequence>
<dbReference type="EMBL" id="JAIWYP010000014">
    <property type="protein sequence ID" value="KAH3711872.1"/>
    <property type="molecule type" value="Genomic_DNA"/>
</dbReference>
<protein>
    <submittedName>
        <fullName evidence="2">Uncharacterized protein</fullName>
    </submittedName>
</protein>
<proteinExistence type="predicted"/>
<feature type="compositionally biased region" description="Basic and acidic residues" evidence="1">
    <location>
        <begin position="27"/>
        <end position="39"/>
    </location>
</feature>
<evidence type="ECO:0000256" key="1">
    <source>
        <dbReference type="SAM" id="MobiDB-lite"/>
    </source>
</evidence>
<gene>
    <name evidence="2" type="ORF">DPMN_071547</name>
</gene>
<reference evidence="2" key="2">
    <citation type="submission" date="2020-11" db="EMBL/GenBank/DDBJ databases">
        <authorList>
            <person name="McCartney M.A."/>
            <person name="Auch B."/>
            <person name="Kono T."/>
            <person name="Mallez S."/>
            <person name="Becker A."/>
            <person name="Gohl D.M."/>
            <person name="Silverstein K.A.T."/>
            <person name="Koren S."/>
            <person name="Bechman K.B."/>
            <person name="Herman A."/>
            <person name="Abrahante J.E."/>
            <person name="Garbe J."/>
        </authorList>
    </citation>
    <scope>NUCLEOTIDE SEQUENCE</scope>
    <source>
        <strain evidence="2">Duluth1</strain>
        <tissue evidence="2">Whole animal</tissue>
    </source>
</reference>
<feature type="compositionally biased region" description="Basic and acidic residues" evidence="1">
    <location>
        <begin position="1"/>
        <end position="12"/>
    </location>
</feature>
<reference evidence="2" key="1">
    <citation type="journal article" date="2019" name="bioRxiv">
        <title>The Genome of the Zebra Mussel, Dreissena polymorpha: A Resource for Invasive Species Research.</title>
        <authorList>
            <person name="McCartney M.A."/>
            <person name="Auch B."/>
            <person name="Kono T."/>
            <person name="Mallez S."/>
            <person name="Zhang Y."/>
            <person name="Obille A."/>
            <person name="Becker A."/>
            <person name="Abrahante J.E."/>
            <person name="Garbe J."/>
            <person name="Badalamenti J.P."/>
            <person name="Herman A."/>
            <person name="Mangelson H."/>
            <person name="Liachko I."/>
            <person name="Sullivan S."/>
            <person name="Sone E.D."/>
            <person name="Koren S."/>
            <person name="Silverstein K.A.T."/>
            <person name="Beckman K.B."/>
            <person name="Gohl D.M."/>
        </authorList>
    </citation>
    <scope>NUCLEOTIDE SEQUENCE</scope>
    <source>
        <strain evidence="2">Duluth1</strain>
        <tissue evidence="2">Whole animal</tissue>
    </source>
</reference>
<feature type="region of interest" description="Disordered" evidence="1">
    <location>
        <begin position="1"/>
        <end position="57"/>
    </location>
</feature>